<keyword evidence="2" id="KW-0645">Protease</keyword>
<evidence type="ECO:0000313" key="10">
    <source>
        <dbReference type="Proteomes" id="UP000886520"/>
    </source>
</evidence>
<gene>
    <name evidence="9" type="ORF">GOP47_0023767</name>
</gene>
<keyword evidence="4" id="KW-0378">Hydrolase</keyword>
<dbReference type="PANTHER" id="PTHR13683">
    <property type="entry name" value="ASPARTYL PROTEASES"/>
    <property type="match status" value="1"/>
</dbReference>
<keyword evidence="10" id="KW-1185">Reference proteome</keyword>
<comment type="similarity">
    <text evidence="1">Belongs to the peptidase A1 family.</text>
</comment>
<evidence type="ECO:0000256" key="7">
    <source>
        <dbReference type="SAM" id="SignalP"/>
    </source>
</evidence>
<dbReference type="InterPro" id="IPR021109">
    <property type="entry name" value="Peptidase_aspartic_dom_sf"/>
</dbReference>
<evidence type="ECO:0000256" key="1">
    <source>
        <dbReference type="ARBA" id="ARBA00007447"/>
    </source>
</evidence>
<dbReference type="FunFam" id="2.40.70.10:FF:000033">
    <property type="entry name" value="Aspartyl protease family protein"/>
    <property type="match status" value="1"/>
</dbReference>
<dbReference type="GO" id="GO:0004190">
    <property type="term" value="F:aspartic-type endopeptidase activity"/>
    <property type="evidence" value="ECO:0007669"/>
    <property type="project" value="UniProtKB-KW"/>
</dbReference>
<keyword evidence="5" id="KW-0325">Glycoprotein</keyword>
<evidence type="ECO:0000313" key="9">
    <source>
        <dbReference type="EMBL" id="KAI5061262.1"/>
    </source>
</evidence>
<feature type="active site" evidence="6">
    <location>
        <position position="347"/>
    </location>
</feature>
<dbReference type="InterPro" id="IPR033121">
    <property type="entry name" value="PEPTIDASE_A1"/>
</dbReference>
<feature type="active site" evidence="6">
    <location>
        <position position="125"/>
    </location>
</feature>
<dbReference type="AlphaFoldDB" id="A0A9D4U4I6"/>
<keyword evidence="7" id="KW-0732">Signal</keyword>
<evidence type="ECO:0000256" key="4">
    <source>
        <dbReference type="ARBA" id="ARBA00022801"/>
    </source>
</evidence>
<comment type="caution">
    <text evidence="9">The sequence shown here is derived from an EMBL/GenBank/DDBJ whole genome shotgun (WGS) entry which is preliminary data.</text>
</comment>
<dbReference type="SUPFAM" id="SSF50630">
    <property type="entry name" value="Acid proteases"/>
    <property type="match status" value="1"/>
</dbReference>
<feature type="signal peptide" evidence="7">
    <location>
        <begin position="1"/>
        <end position="35"/>
    </location>
</feature>
<keyword evidence="3" id="KW-0064">Aspartyl protease</keyword>
<feature type="domain" description="Peptidase A1" evidence="8">
    <location>
        <begin position="107"/>
        <end position="473"/>
    </location>
</feature>
<dbReference type="InterPro" id="IPR032799">
    <property type="entry name" value="TAXi_C"/>
</dbReference>
<proteinExistence type="inferred from homology"/>
<dbReference type="Pfam" id="PF14543">
    <property type="entry name" value="TAXi_N"/>
    <property type="match status" value="1"/>
</dbReference>
<reference evidence="9" key="1">
    <citation type="submission" date="2021-01" db="EMBL/GenBank/DDBJ databases">
        <title>Adiantum capillus-veneris genome.</title>
        <authorList>
            <person name="Fang Y."/>
            <person name="Liao Q."/>
        </authorList>
    </citation>
    <scope>NUCLEOTIDE SEQUENCE</scope>
    <source>
        <strain evidence="9">H3</strain>
        <tissue evidence="9">Leaf</tissue>
    </source>
</reference>
<organism evidence="9 10">
    <name type="scientific">Adiantum capillus-veneris</name>
    <name type="common">Maidenhair fern</name>
    <dbReference type="NCBI Taxonomy" id="13818"/>
    <lineage>
        <taxon>Eukaryota</taxon>
        <taxon>Viridiplantae</taxon>
        <taxon>Streptophyta</taxon>
        <taxon>Embryophyta</taxon>
        <taxon>Tracheophyta</taxon>
        <taxon>Polypodiopsida</taxon>
        <taxon>Polypodiidae</taxon>
        <taxon>Polypodiales</taxon>
        <taxon>Pteridineae</taxon>
        <taxon>Pteridaceae</taxon>
        <taxon>Vittarioideae</taxon>
        <taxon>Adiantum</taxon>
    </lineage>
</organism>
<sequence>MRTAHHDVEGRGPTSMWMHFLFVALSVSTITGIRANGDGVTLPVFHSSHLTHLVSIRGTVLFNEDISEGPDASPLSKWTANDMSIPSSTAGNMQFPVVTLDEALGEYFAVMEIGTPSQKAAVAIDTGSQLMWVQCDPCMQCGQQSPHYPMFKPAQSSSYGVLTCEDCRGDDSVATACTGASSNRTLLNQPNRCVYFVSYGDKSSSTGFISTETLSLAGMPQDKILFGCGLITTGLVSSLNASGLLGLDRGRLSLTSQLGIKVFSYCLPNRVKNVHASGYLTLGAMSAAARASSQIQYTPLLQNHASQFLSQFYYVNMTGISVDGKLLNIPTSTFQLLPSGEGGTIIDSGTSITRFVHVAYASLAHAFEMAMDPSFKRISLGDAAPDLCYQVPLWKQTGPRAPKVTLHLANHVDLHLEAHHVLAFMGSDTSFSYYCLAFMDSGTSPNAKNYFGNYQQQDFLIEYDIANSRIGFAPLECNQGVSRKPIYFSLMWLFVLIHSKYVLCH</sequence>
<dbReference type="GO" id="GO:0006508">
    <property type="term" value="P:proteolysis"/>
    <property type="evidence" value="ECO:0007669"/>
    <property type="project" value="UniProtKB-KW"/>
</dbReference>
<dbReference type="InterPro" id="IPR032861">
    <property type="entry name" value="TAXi_N"/>
</dbReference>
<accession>A0A9D4U4I6</accession>
<dbReference type="Proteomes" id="UP000886520">
    <property type="component" value="Chromosome 23"/>
</dbReference>
<dbReference type="PANTHER" id="PTHR13683:SF276">
    <property type="entry name" value="OS04G0535200 PROTEIN"/>
    <property type="match status" value="1"/>
</dbReference>
<feature type="chain" id="PRO_5039327176" description="Peptidase A1 domain-containing protein" evidence="7">
    <location>
        <begin position="36"/>
        <end position="505"/>
    </location>
</feature>
<evidence type="ECO:0000256" key="6">
    <source>
        <dbReference type="PIRSR" id="PIRSR601461-1"/>
    </source>
</evidence>
<dbReference type="PRINTS" id="PR00792">
    <property type="entry name" value="PEPSIN"/>
</dbReference>
<protein>
    <recommendedName>
        <fullName evidence="8">Peptidase A1 domain-containing protein</fullName>
    </recommendedName>
</protein>
<dbReference type="OrthoDB" id="2747330at2759"/>
<dbReference type="PROSITE" id="PS51767">
    <property type="entry name" value="PEPTIDASE_A1"/>
    <property type="match status" value="1"/>
</dbReference>
<dbReference type="Gene3D" id="2.40.70.10">
    <property type="entry name" value="Acid Proteases"/>
    <property type="match status" value="2"/>
</dbReference>
<name>A0A9D4U4I6_ADICA</name>
<evidence type="ECO:0000259" key="8">
    <source>
        <dbReference type="PROSITE" id="PS51767"/>
    </source>
</evidence>
<dbReference type="EMBL" id="JABFUD020000023">
    <property type="protein sequence ID" value="KAI5061262.1"/>
    <property type="molecule type" value="Genomic_DNA"/>
</dbReference>
<evidence type="ECO:0000256" key="3">
    <source>
        <dbReference type="ARBA" id="ARBA00022750"/>
    </source>
</evidence>
<evidence type="ECO:0000256" key="2">
    <source>
        <dbReference type="ARBA" id="ARBA00022670"/>
    </source>
</evidence>
<dbReference type="InterPro" id="IPR001461">
    <property type="entry name" value="Aspartic_peptidase_A1"/>
</dbReference>
<evidence type="ECO:0000256" key="5">
    <source>
        <dbReference type="ARBA" id="ARBA00023180"/>
    </source>
</evidence>
<dbReference type="Pfam" id="PF14541">
    <property type="entry name" value="TAXi_C"/>
    <property type="match status" value="1"/>
</dbReference>